<dbReference type="RefSeq" id="WP_202989745.1">
    <property type="nucleotide sequence ID" value="NZ_JAENHO010000001.1"/>
</dbReference>
<evidence type="ECO:0000313" key="1">
    <source>
        <dbReference type="EMBL" id="MBL7253388.1"/>
    </source>
</evidence>
<gene>
    <name evidence="1" type="ORF">JKJ07_03600</name>
</gene>
<comment type="caution">
    <text evidence="1">The sequence shown here is derived from an EMBL/GenBank/DDBJ whole genome shotgun (WGS) entry which is preliminary data.</text>
</comment>
<accession>A0ABS1VFA6</accession>
<keyword evidence="2" id="KW-1185">Reference proteome</keyword>
<reference evidence="1 2" key="1">
    <citation type="submission" date="2021-01" db="EMBL/GenBank/DDBJ databases">
        <title>Actinoplanes sp. nov. LDG1-01 isolated from lichen.</title>
        <authorList>
            <person name="Saeng-In P."/>
            <person name="Phongsopitanun W."/>
            <person name="Kanchanasin P."/>
            <person name="Yuki M."/>
            <person name="Kudo T."/>
            <person name="Ohkuma M."/>
            <person name="Tanasupawat S."/>
        </authorList>
    </citation>
    <scope>NUCLEOTIDE SEQUENCE [LARGE SCALE GENOMIC DNA]</scope>
    <source>
        <strain evidence="1 2">LDG1-01</strain>
    </source>
</reference>
<dbReference type="Gene3D" id="3.40.630.30">
    <property type="match status" value="1"/>
</dbReference>
<protein>
    <submittedName>
        <fullName evidence="1">GNAT family N-acetyltransferase</fullName>
    </submittedName>
</protein>
<organism evidence="1 2">
    <name type="scientific">Paractinoplanes lichenicola</name>
    <dbReference type="NCBI Taxonomy" id="2802976"/>
    <lineage>
        <taxon>Bacteria</taxon>
        <taxon>Bacillati</taxon>
        <taxon>Actinomycetota</taxon>
        <taxon>Actinomycetes</taxon>
        <taxon>Micromonosporales</taxon>
        <taxon>Micromonosporaceae</taxon>
        <taxon>Paractinoplanes</taxon>
    </lineage>
</organism>
<evidence type="ECO:0000313" key="2">
    <source>
        <dbReference type="Proteomes" id="UP000598996"/>
    </source>
</evidence>
<name>A0ABS1VFA6_9ACTN</name>
<dbReference type="InterPro" id="IPR016181">
    <property type="entry name" value="Acyl_CoA_acyltransferase"/>
</dbReference>
<dbReference type="EMBL" id="JAENHO010000001">
    <property type="protein sequence ID" value="MBL7253388.1"/>
    <property type="molecule type" value="Genomic_DNA"/>
</dbReference>
<dbReference type="SUPFAM" id="SSF55729">
    <property type="entry name" value="Acyl-CoA N-acyltransferases (Nat)"/>
    <property type="match status" value="1"/>
</dbReference>
<proteinExistence type="predicted"/>
<dbReference type="Proteomes" id="UP000598996">
    <property type="component" value="Unassembled WGS sequence"/>
</dbReference>
<sequence>MTLSTARLSVRTEIPESWDGWIGSAPVTLRRRWISLADSRIPGGARTFALPGPGGDQVALVGGVMEGPTGHVRFDPQRVLSGGSVADGVVADGPHPWQGRPAEQLFPACVLMGTNYESAPVGPGARDPRVLRAYLEAQLDWCRDQGVRSVSALFLRPDYPEFLDVLREAGFTVVPMVDRSDMDVTWDDLDGYIAGLRRNQRFAVRRELREIAARGIEIRERPIEAEEPDLLPLRAQLVTKYGGVPDARREADSFRHLRDHFGPENVWIVEARKRGALLSFAMLVRDGDQWTVLMSGTDYTHPDASFTYFATVFYRPAELAPAQGITTIAYGLGTVQAKKLRGCTVSMLSAAGLLLDRPD</sequence>